<dbReference type="Pfam" id="PF12833">
    <property type="entry name" value="HTH_18"/>
    <property type="match status" value="1"/>
</dbReference>
<dbReference type="InterPro" id="IPR018062">
    <property type="entry name" value="HTH_AraC-typ_CS"/>
</dbReference>
<evidence type="ECO:0000313" key="13">
    <source>
        <dbReference type="EMBL" id="NJP65489.1"/>
    </source>
</evidence>
<keyword evidence="6" id="KW-0862">Zinc</keyword>
<comment type="caution">
    <text evidence="13">The sequence shown here is derived from an EMBL/GenBank/DDBJ whole genome shotgun (WGS) entry which is preliminary data.</text>
</comment>
<keyword evidence="8" id="KW-0238">DNA-binding</keyword>
<evidence type="ECO:0000256" key="2">
    <source>
        <dbReference type="ARBA" id="ARBA00022603"/>
    </source>
</evidence>
<dbReference type="InterPro" id="IPR035451">
    <property type="entry name" value="Ada-like_dom_sf"/>
</dbReference>
<name>A0ABX1AEC3_9ACTN</name>
<evidence type="ECO:0000256" key="6">
    <source>
        <dbReference type="ARBA" id="ARBA00022833"/>
    </source>
</evidence>
<dbReference type="Proteomes" id="UP000746503">
    <property type="component" value="Unassembled WGS sequence"/>
</dbReference>
<keyword evidence="3" id="KW-0808">Transferase</keyword>
<sequence length="303" mass="33011">MAGAATYARDVTRNYTSDEERWQALRDNDRDADGHFYYAVRTTGLYSRPSCVLRPARREDVTFLSTTQEARAGGYRSCRRCRPDAPDPDRLHALAVARACRLMDESAAPLSLQELAHTAGYSRFHFHRMFKTLTGVTPHAYLSGVRAHRVRHELAHARTVSDAIYSAGFSSNGRFYAASPTILGMTPQEFRSGGPGVTIRHTVASSSLGPVLVAATDKGVCAVLPAASDTPGLRTLAGMFPLARLTAGDSGFATRVRAVVRRAEPPAPGRELLPTDLLTVCLHTRVRQGLSAPDPAPRERPEE</sequence>
<dbReference type="PROSITE" id="PS00041">
    <property type="entry name" value="HTH_ARAC_FAMILY_1"/>
    <property type="match status" value="1"/>
</dbReference>
<keyword evidence="4" id="KW-0479">Metal-binding</keyword>
<reference evidence="13 14" key="1">
    <citation type="submission" date="2020-03" db="EMBL/GenBank/DDBJ databases">
        <title>Draft genome of Streptomyces sp. ventii, isolated from the Axial Seamount in the Pacific Ocean, and resequencing of the two type strains Streptomyces lonarensis strain NCL 716 and Streptomyces bohaiensis strain 11A07.</title>
        <authorList>
            <person name="Loughran R.M."/>
            <person name="Pfannmuller K.M."/>
            <person name="Wasson B.J."/>
            <person name="Deadmond M.C."/>
            <person name="Paddock B.E."/>
            <person name="Koyack M.J."/>
            <person name="Gallegos D.A."/>
            <person name="Mitchell E.A."/>
            <person name="Ushijima B."/>
            <person name="Saw J.H."/>
            <person name="Mcphail K.L."/>
            <person name="Videau P."/>
        </authorList>
    </citation>
    <scope>NUCLEOTIDE SEQUENCE [LARGE SCALE GENOMIC DNA]</scope>
    <source>
        <strain evidence="14">5675061</strain>
    </source>
</reference>
<organism evidence="13 14">
    <name type="scientific">Streptomyces spiramenti</name>
    <dbReference type="NCBI Taxonomy" id="2720606"/>
    <lineage>
        <taxon>Bacteria</taxon>
        <taxon>Bacillati</taxon>
        <taxon>Actinomycetota</taxon>
        <taxon>Actinomycetes</taxon>
        <taxon>Kitasatosporales</taxon>
        <taxon>Streptomycetaceae</taxon>
        <taxon>Streptomyces</taxon>
    </lineage>
</organism>
<dbReference type="InterPro" id="IPR004026">
    <property type="entry name" value="Ada_DNA_repair_Zn-bd"/>
</dbReference>
<evidence type="ECO:0000259" key="12">
    <source>
        <dbReference type="PROSITE" id="PS01124"/>
    </source>
</evidence>
<evidence type="ECO:0000256" key="7">
    <source>
        <dbReference type="ARBA" id="ARBA00023015"/>
    </source>
</evidence>
<proteinExistence type="predicted"/>
<evidence type="ECO:0000256" key="11">
    <source>
        <dbReference type="ARBA" id="ARBA00023204"/>
    </source>
</evidence>
<evidence type="ECO:0000256" key="3">
    <source>
        <dbReference type="ARBA" id="ARBA00022679"/>
    </source>
</evidence>
<evidence type="ECO:0000256" key="8">
    <source>
        <dbReference type="ARBA" id="ARBA00023125"/>
    </source>
</evidence>
<keyword evidence="9" id="KW-0010">Activator</keyword>
<dbReference type="Gene3D" id="3.40.10.10">
    <property type="entry name" value="DNA Methylphosphotriester Repair Domain"/>
    <property type="match status" value="1"/>
</dbReference>
<keyword evidence="7" id="KW-0805">Transcription regulation</keyword>
<dbReference type="SMART" id="SM00342">
    <property type="entry name" value="HTH_ARAC"/>
    <property type="match status" value="1"/>
</dbReference>
<feature type="domain" description="HTH araC/xylS-type" evidence="12">
    <location>
        <begin position="97"/>
        <end position="193"/>
    </location>
</feature>
<dbReference type="Gene3D" id="1.10.10.60">
    <property type="entry name" value="Homeodomain-like"/>
    <property type="match status" value="1"/>
</dbReference>
<dbReference type="Pfam" id="PF02805">
    <property type="entry name" value="Ada_Zn_binding"/>
    <property type="match status" value="1"/>
</dbReference>
<dbReference type="SUPFAM" id="SSF46689">
    <property type="entry name" value="Homeodomain-like"/>
    <property type="match status" value="1"/>
</dbReference>
<protein>
    <submittedName>
        <fullName evidence="13">Helix-turn-helix domain-containing protein</fullName>
    </submittedName>
</protein>
<dbReference type="PANTHER" id="PTHR46796">
    <property type="entry name" value="HTH-TYPE TRANSCRIPTIONAL ACTIVATOR RHAS-RELATED"/>
    <property type="match status" value="1"/>
</dbReference>
<evidence type="ECO:0000313" key="14">
    <source>
        <dbReference type="Proteomes" id="UP000746503"/>
    </source>
</evidence>
<keyword evidence="11" id="KW-0234">DNA repair</keyword>
<evidence type="ECO:0000256" key="5">
    <source>
        <dbReference type="ARBA" id="ARBA00022763"/>
    </source>
</evidence>
<keyword evidence="5" id="KW-0227">DNA damage</keyword>
<evidence type="ECO:0000256" key="10">
    <source>
        <dbReference type="ARBA" id="ARBA00023163"/>
    </source>
</evidence>
<dbReference type="InterPro" id="IPR050204">
    <property type="entry name" value="AraC_XylS_family_regulators"/>
</dbReference>
<evidence type="ECO:0000256" key="9">
    <source>
        <dbReference type="ARBA" id="ARBA00023159"/>
    </source>
</evidence>
<evidence type="ECO:0000256" key="1">
    <source>
        <dbReference type="ARBA" id="ARBA00001947"/>
    </source>
</evidence>
<dbReference type="SUPFAM" id="SSF57884">
    <property type="entry name" value="Ada DNA repair protein, N-terminal domain (N-Ada 10)"/>
    <property type="match status" value="1"/>
</dbReference>
<evidence type="ECO:0000256" key="4">
    <source>
        <dbReference type="ARBA" id="ARBA00022723"/>
    </source>
</evidence>
<keyword evidence="10" id="KW-0804">Transcription</keyword>
<dbReference type="SUPFAM" id="SSF53155">
    <property type="entry name" value="Methylated DNA-protein cysteine methyltransferase domain"/>
    <property type="match status" value="1"/>
</dbReference>
<keyword evidence="14" id="KW-1185">Reference proteome</keyword>
<dbReference type="EMBL" id="JAAVJB010000017">
    <property type="protein sequence ID" value="NJP65489.1"/>
    <property type="molecule type" value="Genomic_DNA"/>
</dbReference>
<dbReference type="InterPro" id="IPR018060">
    <property type="entry name" value="HTH_AraC"/>
</dbReference>
<dbReference type="InterPro" id="IPR036631">
    <property type="entry name" value="MGMT_N_sf"/>
</dbReference>
<accession>A0ABX1AEC3</accession>
<gene>
    <name evidence="13" type="ORF">HCJ92_04100</name>
</gene>
<comment type="cofactor">
    <cofactor evidence="1">
        <name>Zn(2+)</name>
        <dbReference type="ChEBI" id="CHEBI:29105"/>
    </cofactor>
</comment>
<dbReference type="InterPro" id="IPR009057">
    <property type="entry name" value="Homeodomain-like_sf"/>
</dbReference>
<keyword evidence="2" id="KW-0489">Methyltransferase</keyword>
<dbReference type="RefSeq" id="WP_167932018.1">
    <property type="nucleotide sequence ID" value="NZ_JAAVJB010000017.1"/>
</dbReference>
<dbReference type="Gene3D" id="3.30.160.70">
    <property type="entry name" value="Methylated DNA-protein cysteine methyltransferase domain"/>
    <property type="match status" value="1"/>
</dbReference>
<dbReference type="PROSITE" id="PS01124">
    <property type="entry name" value="HTH_ARAC_FAMILY_2"/>
    <property type="match status" value="1"/>
</dbReference>